<dbReference type="EMBL" id="JAVYJV010000016">
    <property type="protein sequence ID" value="KAK4351453.1"/>
    <property type="molecule type" value="Genomic_DNA"/>
</dbReference>
<organism evidence="1 2">
    <name type="scientific">Anisodus tanguticus</name>
    <dbReference type="NCBI Taxonomy" id="243964"/>
    <lineage>
        <taxon>Eukaryota</taxon>
        <taxon>Viridiplantae</taxon>
        <taxon>Streptophyta</taxon>
        <taxon>Embryophyta</taxon>
        <taxon>Tracheophyta</taxon>
        <taxon>Spermatophyta</taxon>
        <taxon>Magnoliopsida</taxon>
        <taxon>eudicotyledons</taxon>
        <taxon>Gunneridae</taxon>
        <taxon>Pentapetalae</taxon>
        <taxon>asterids</taxon>
        <taxon>lamiids</taxon>
        <taxon>Solanales</taxon>
        <taxon>Solanaceae</taxon>
        <taxon>Solanoideae</taxon>
        <taxon>Hyoscyameae</taxon>
        <taxon>Anisodus</taxon>
    </lineage>
</organism>
<evidence type="ECO:0000313" key="1">
    <source>
        <dbReference type="EMBL" id="KAK4351453.1"/>
    </source>
</evidence>
<dbReference type="AlphaFoldDB" id="A0AAE1RI68"/>
<evidence type="ECO:0000313" key="2">
    <source>
        <dbReference type="Proteomes" id="UP001291623"/>
    </source>
</evidence>
<reference evidence="1" key="1">
    <citation type="submission" date="2023-12" db="EMBL/GenBank/DDBJ databases">
        <title>Genome assembly of Anisodus tanguticus.</title>
        <authorList>
            <person name="Wang Y.-J."/>
        </authorList>
    </citation>
    <scope>NUCLEOTIDE SEQUENCE</scope>
    <source>
        <strain evidence="1">KB-2021</strain>
        <tissue evidence="1">Leaf</tissue>
    </source>
</reference>
<gene>
    <name evidence="1" type="ORF">RND71_030766</name>
</gene>
<sequence>MSHNTNSNHGINRRNHNSNLTNINKELKYKIVHEGHDSVIGSLELIYSDNRKKRKEKEKREIEYVYLDEAHNIGAVGKT</sequence>
<protein>
    <submittedName>
        <fullName evidence="1">Uncharacterized protein</fullName>
    </submittedName>
</protein>
<comment type="caution">
    <text evidence="1">The sequence shown here is derived from an EMBL/GenBank/DDBJ whole genome shotgun (WGS) entry which is preliminary data.</text>
</comment>
<name>A0AAE1RI68_9SOLA</name>
<accession>A0AAE1RI68</accession>
<proteinExistence type="predicted"/>
<dbReference type="Proteomes" id="UP001291623">
    <property type="component" value="Unassembled WGS sequence"/>
</dbReference>
<keyword evidence="2" id="KW-1185">Reference proteome</keyword>